<dbReference type="GO" id="GO:0031145">
    <property type="term" value="P:anaphase-promoting complex-dependent catabolic process"/>
    <property type="evidence" value="ECO:0007669"/>
    <property type="project" value="TreeGrafter"/>
</dbReference>
<dbReference type="InterPro" id="IPR015943">
    <property type="entry name" value="WD40/YVTN_repeat-like_dom_sf"/>
</dbReference>
<dbReference type="InterPro" id="IPR036322">
    <property type="entry name" value="WD40_repeat_dom_sf"/>
</dbReference>
<dbReference type="SMART" id="SM00320">
    <property type="entry name" value="WD40"/>
    <property type="match status" value="5"/>
</dbReference>
<dbReference type="AlphaFoldDB" id="A0A871R3U3"/>
<dbReference type="GO" id="GO:1905786">
    <property type="term" value="P:positive regulation of anaphase-promoting complex-dependent catabolic process"/>
    <property type="evidence" value="ECO:0007669"/>
    <property type="project" value="TreeGrafter"/>
</dbReference>
<dbReference type="GeneID" id="64572838"/>
<evidence type="ECO:0000256" key="2">
    <source>
        <dbReference type="ARBA" id="ARBA00022574"/>
    </source>
</evidence>
<dbReference type="EMBL" id="CP063136">
    <property type="protein sequence ID" value="QOU21193.1"/>
    <property type="molecule type" value="Genomic_DNA"/>
</dbReference>
<evidence type="ECO:0000259" key="4">
    <source>
        <dbReference type="Pfam" id="PF24807"/>
    </source>
</evidence>
<keyword evidence="2" id="KW-0853">WD repeat</keyword>
<dbReference type="OrthoDB" id="10263272at2759"/>
<dbReference type="KEGG" id="bbrx:BRETT_000913"/>
<dbReference type="Proteomes" id="UP000663131">
    <property type="component" value="Chromosome 8"/>
</dbReference>
<proteinExistence type="inferred from homology"/>
<evidence type="ECO:0000313" key="6">
    <source>
        <dbReference type="Proteomes" id="UP000663131"/>
    </source>
</evidence>
<gene>
    <name evidence="5" type="ORF">BRETT_000913</name>
</gene>
<dbReference type="PANTHER" id="PTHR19918:SF5">
    <property type="entry name" value="MEIOSIS-SPECIFIC APC_C ACTIVATOR PROTEIN AMA1"/>
    <property type="match status" value="1"/>
</dbReference>
<comment type="similarity">
    <text evidence="1">Belongs to the WD repeat CDC20/Fizzy family.</text>
</comment>
<dbReference type="SUPFAM" id="SSF50978">
    <property type="entry name" value="WD40 repeat-like"/>
    <property type="match status" value="1"/>
</dbReference>
<evidence type="ECO:0000256" key="1">
    <source>
        <dbReference type="ARBA" id="ARBA00006445"/>
    </source>
</evidence>
<dbReference type="InterPro" id="IPR056150">
    <property type="entry name" value="WD40_CDC20-Fz"/>
</dbReference>
<dbReference type="RefSeq" id="XP_041137686.1">
    <property type="nucleotide sequence ID" value="XM_041279472.1"/>
</dbReference>
<feature type="domain" description="CDC20/Fizzy WD40" evidence="4">
    <location>
        <begin position="187"/>
        <end position="496"/>
    </location>
</feature>
<dbReference type="GO" id="GO:0005680">
    <property type="term" value="C:anaphase-promoting complex"/>
    <property type="evidence" value="ECO:0007669"/>
    <property type="project" value="TreeGrafter"/>
</dbReference>
<dbReference type="Pfam" id="PF24807">
    <property type="entry name" value="WD40_CDC20-Fz"/>
    <property type="match status" value="1"/>
</dbReference>
<sequence>MSDSFAPDATVTNRSLPCIINQCEITDRFIPQIKDHMDIFVKSHLPDFAYERTRKKADAQTQGSALSLYQPQLFMLQNEHFLVTPNIEPINFSQRLIISQNESVVSNKTRELKCPLKFHGTQREQIATALGFDCSRILSFRTKRNTSKYKSSIQFPGLSSKFIKKDDYLKHNKKETAVLKDIAFKVLDAPGLRNDYYSNTVCWSKDSSILAVGLGSSLYTWSEGTGTLAMQKLNNEMISSMSYNYGGILALGTKGGNIAVYDKGSRLISDTCIFRSKTGISCIKWLHNQEYFFAGNDTGEIGLFEFRKAISNTPGGTEYNLVKLATFSCNRQQICGIDVNYKNTQMAVGCNENKCTIYDISIPTRIVRMHSLEHKAAVKAVAFCPWMPTLLATGGGSKDRSIRFWHTTSGTLVKCFETKGQITSLIWSTFKKELLATFGFGSSGSENILIEVYLYPSMKLVKRVESISDMRVLTADLSNDHKSICTGLSDQSVRIYSIWNANVSIKTGVYDKDIFESKLIELAEGINYNYEDIR</sequence>
<dbReference type="Gene3D" id="2.130.10.10">
    <property type="entry name" value="YVTN repeat-like/Quinoprotein amine dehydrogenase"/>
    <property type="match status" value="1"/>
</dbReference>
<reference evidence="5" key="1">
    <citation type="submission" date="2020-10" db="EMBL/GenBank/DDBJ databases">
        <authorList>
            <person name="Palmer J.M."/>
        </authorList>
    </citation>
    <scope>NUCLEOTIDE SEQUENCE</scope>
    <source>
        <strain evidence="5">UCD 2041</strain>
    </source>
</reference>
<keyword evidence="3" id="KW-0677">Repeat</keyword>
<evidence type="ECO:0000256" key="3">
    <source>
        <dbReference type="ARBA" id="ARBA00022737"/>
    </source>
</evidence>
<dbReference type="InterPro" id="IPR001680">
    <property type="entry name" value="WD40_rpt"/>
</dbReference>
<reference evidence="5" key="2">
    <citation type="journal article" name="BMC Genomics">
        <title>New genome assemblies reveal patterns of domestication and adaptation across Brettanomyces (Dekkera) species.</title>
        <authorList>
            <person name="Roach M.J."/>
            <person name="Borneman A.R."/>
        </authorList>
    </citation>
    <scope>NUCLEOTIDE SEQUENCE</scope>
    <source>
        <strain evidence="5">UCD 2041</strain>
    </source>
</reference>
<dbReference type="PANTHER" id="PTHR19918">
    <property type="entry name" value="CELL DIVISION CYCLE 20 CDC20 FIZZY -RELATED"/>
    <property type="match status" value="1"/>
</dbReference>
<dbReference type="GO" id="GO:0010997">
    <property type="term" value="F:anaphase-promoting complex binding"/>
    <property type="evidence" value="ECO:0007669"/>
    <property type="project" value="InterPro"/>
</dbReference>
<accession>A0A871R3U3</accession>
<protein>
    <recommendedName>
        <fullName evidence="4">CDC20/Fizzy WD40 domain-containing protein</fullName>
    </recommendedName>
</protein>
<dbReference type="InterPro" id="IPR033010">
    <property type="entry name" value="Cdc20/Fizzy"/>
</dbReference>
<evidence type="ECO:0000313" key="5">
    <source>
        <dbReference type="EMBL" id="QOU21193.1"/>
    </source>
</evidence>
<organism evidence="5 6">
    <name type="scientific">Dekkera bruxellensis</name>
    <name type="common">Brettanomyces custersii</name>
    <dbReference type="NCBI Taxonomy" id="5007"/>
    <lineage>
        <taxon>Eukaryota</taxon>
        <taxon>Fungi</taxon>
        <taxon>Dikarya</taxon>
        <taxon>Ascomycota</taxon>
        <taxon>Saccharomycotina</taxon>
        <taxon>Pichiomycetes</taxon>
        <taxon>Pichiales</taxon>
        <taxon>Pichiaceae</taxon>
        <taxon>Brettanomyces</taxon>
    </lineage>
</organism>
<name>A0A871R3U3_DEKBR</name>
<dbReference type="GO" id="GO:1990757">
    <property type="term" value="F:ubiquitin ligase activator activity"/>
    <property type="evidence" value="ECO:0007669"/>
    <property type="project" value="TreeGrafter"/>
</dbReference>